<feature type="compositionally biased region" description="Basic and acidic residues" evidence="1">
    <location>
        <begin position="259"/>
        <end position="274"/>
    </location>
</feature>
<evidence type="ECO:0000313" key="3">
    <source>
        <dbReference type="EMBL" id="KDQ14879.1"/>
    </source>
</evidence>
<dbReference type="EMBL" id="KL198035">
    <property type="protein sequence ID" value="KDQ14879.1"/>
    <property type="molecule type" value="Genomic_DNA"/>
</dbReference>
<keyword evidence="4" id="KW-1185">Reference proteome</keyword>
<dbReference type="HOGENOM" id="CLU_060356_3_1_1"/>
<feature type="domain" description="DUF7918" evidence="2">
    <location>
        <begin position="10"/>
        <end position="213"/>
    </location>
</feature>
<dbReference type="STRING" id="930990.A0A067MH90"/>
<proteinExistence type="predicted"/>
<dbReference type="InterPro" id="IPR057678">
    <property type="entry name" value="DUF7918"/>
</dbReference>
<evidence type="ECO:0000259" key="2">
    <source>
        <dbReference type="Pfam" id="PF25534"/>
    </source>
</evidence>
<evidence type="ECO:0000256" key="1">
    <source>
        <dbReference type="SAM" id="MobiDB-lite"/>
    </source>
</evidence>
<evidence type="ECO:0000313" key="4">
    <source>
        <dbReference type="Proteomes" id="UP000027195"/>
    </source>
</evidence>
<organism evidence="3 4">
    <name type="scientific">Botryobasidium botryosum (strain FD-172 SS1)</name>
    <dbReference type="NCBI Taxonomy" id="930990"/>
    <lineage>
        <taxon>Eukaryota</taxon>
        <taxon>Fungi</taxon>
        <taxon>Dikarya</taxon>
        <taxon>Basidiomycota</taxon>
        <taxon>Agaricomycotina</taxon>
        <taxon>Agaricomycetes</taxon>
        <taxon>Cantharellales</taxon>
        <taxon>Botryobasidiaceae</taxon>
        <taxon>Botryobasidium</taxon>
    </lineage>
</organism>
<dbReference type="InParanoid" id="A0A067MH90"/>
<name>A0A067MH90_BOTB1</name>
<dbReference type="Pfam" id="PF25534">
    <property type="entry name" value="DUF7918"/>
    <property type="match status" value="1"/>
</dbReference>
<dbReference type="PANTHER" id="PTHR36223:SF1">
    <property type="entry name" value="TRANSCRIPTION ELONGATION FACTOR EAF N-TERMINAL DOMAIN-CONTAINING PROTEIN"/>
    <property type="match status" value="1"/>
</dbReference>
<dbReference type="OrthoDB" id="3364132at2759"/>
<protein>
    <recommendedName>
        <fullName evidence="2">DUF7918 domain-containing protein</fullName>
    </recommendedName>
</protein>
<gene>
    <name evidence="3" type="ORF">BOTBODRAFT_145430</name>
</gene>
<feature type="region of interest" description="Disordered" evidence="1">
    <location>
        <begin position="252"/>
        <end position="277"/>
    </location>
</feature>
<sequence length="293" mass="32295">MLSLRGFSAWIVSEGDQLEVFKPEEKDGGRTVCCWIPSRVGKKFEVHWMDVYGSGVATAGRVAVDGTTMASVALNGNKEEEKVSAQGVQLSESEYKPFMFSALQVTNSDFAITPISPDLGTITLKIWRITIMARNLPFRAIAARTDAHGPVHEKSKKGGSHVVGFGAAKKTALVKRQCHSVPYSPEDQVTPYVTFIFRYRPLDLLQANDIAPRPEPTAGLAAVPRNAITVKDDDPADDDEKIRALEEQLKVLKSRKRKPEPESPKISKRVKSESKPALPIAVEEEEIEIIDLT</sequence>
<reference evidence="4" key="1">
    <citation type="journal article" date="2014" name="Proc. Natl. Acad. Sci. U.S.A.">
        <title>Extensive sampling of basidiomycete genomes demonstrates inadequacy of the white-rot/brown-rot paradigm for wood decay fungi.</title>
        <authorList>
            <person name="Riley R."/>
            <person name="Salamov A.A."/>
            <person name="Brown D.W."/>
            <person name="Nagy L.G."/>
            <person name="Floudas D."/>
            <person name="Held B.W."/>
            <person name="Levasseur A."/>
            <person name="Lombard V."/>
            <person name="Morin E."/>
            <person name="Otillar R."/>
            <person name="Lindquist E.A."/>
            <person name="Sun H."/>
            <person name="LaButti K.M."/>
            <person name="Schmutz J."/>
            <person name="Jabbour D."/>
            <person name="Luo H."/>
            <person name="Baker S.E."/>
            <person name="Pisabarro A.G."/>
            <person name="Walton J.D."/>
            <person name="Blanchette R.A."/>
            <person name="Henrissat B."/>
            <person name="Martin F."/>
            <person name="Cullen D."/>
            <person name="Hibbett D.S."/>
            <person name="Grigoriev I.V."/>
        </authorList>
    </citation>
    <scope>NUCLEOTIDE SEQUENCE [LARGE SCALE GENOMIC DNA]</scope>
    <source>
        <strain evidence="4">FD-172 SS1</strain>
    </source>
</reference>
<dbReference type="Proteomes" id="UP000027195">
    <property type="component" value="Unassembled WGS sequence"/>
</dbReference>
<dbReference type="PANTHER" id="PTHR36223">
    <property type="entry name" value="BETA-LACTAMASE-TYPE TRANSPEPTIDASE FOLD DOMAIN CONTAINING PROTEIN"/>
    <property type="match status" value="1"/>
</dbReference>
<accession>A0A067MH90</accession>
<dbReference type="AlphaFoldDB" id="A0A067MH90"/>